<evidence type="ECO:0000313" key="3">
    <source>
        <dbReference type="Proteomes" id="UP000305067"/>
    </source>
</evidence>
<dbReference type="STRING" id="1884261.A0A5C3QPM8"/>
<dbReference type="OrthoDB" id="10042665at2759"/>
<evidence type="ECO:0000259" key="1">
    <source>
        <dbReference type="Pfam" id="PF22942"/>
    </source>
</evidence>
<dbReference type="InterPro" id="IPR054289">
    <property type="entry name" value="DUF7025"/>
</dbReference>
<evidence type="ECO:0000313" key="2">
    <source>
        <dbReference type="EMBL" id="TFL03935.1"/>
    </source>
</evidence>
<reference evidence="2 3" key="1">
    <citation type="journal article" date="2019" name="Nat. Ecol. Evol.">
        <title>Megaphylogeny resolves global patterns of mushroom evolution.</title>
        <authorList>
            <person name="Varga T."/>
            <person name="Krizsan K."/>
            <person name="Foldi C."/>
            <person name="Dima B."/>
            <person name="Sanchez-Garcia M."/>
            <person name="Sanchez-Ramirez S."/>
            <person name="Szollosi G.J."/>
            <person name="Szarkandi J.G."/>
            <person name="Papp V."/>
            <person name="Albert L."/>
            <person name="Andreopoulos W."/>
            <person name="Angelini C."/>
            <person name="Antonin V."/>
            <person name="Barry K.W."/>
            <person name="Bougher N.L."/>
            <person name="Buchanan P."/>
            <person name="Buyck B."/>
            <person name="Bense V."/>
            <person name="Catcheside P."/>
            <person name="Chovatia M."/>
            <person name="Cooper J."/>
            <person name="Damon W."/>
            <person name="Desjardin D."/>
            <person name="Finy P."/>
            <person name="Geml J."/>
            <person name="Haridas S."/>
            <person name="Hughes K."/>
            <person name="Justo A."/>
            <person name="Karasinski D."/>
            <person name="Kautmanova I."/>
            <person name="Kiss B."/>
            <person name="Kocsube S."/>
            <person name="Kotiranta H."/>
            <person name="LaButti K.M."/>
            <person name="Lechner B.E."/>
            <person name="Liimatainen K."/>
            <person name="Lipzen A."/>
            <person name="Lukacs Z."/>
            <person name="Mihaltcheva S."/>
            <person name="Morgado L.N."/>
            <person name="Niskanen T."/>
            <person name="Noordeloos M.E."/>
            <person name="Ohm R.A."/>
            <person name="Ortiz-Santana B."/>
            <person name="Ovrebo C."/>
            <person name="Racz N."/>
            <person name="Riley R."/>
            <person name="Savchenko A."/>
            <person name="Shiryaev A."/>
            <person name="Soop K."/>
            <person name="Spirin V."/>
            <person name="Szebenyi C."/>
            <person name="Tomsovsky M."/>
            <person name="Tulloss R.E."/>
            <person name="Uehling J."/>
            <person name="Grigoriev I.V."/>
            <person name="Vagvolgyi C."/>
            <person name="Papp T."/>
            <person name="Martin F.M."/>
            <person name="Miettinen O."/>
            <person name="Hibbett D.S."/>
            <person name="Nagy L.G."/>
        </authorList>
    </citation>
    <scope>NUCLEOTIDE SEQUENCE [LARGE SCALE GENOMIC DNA]</scope>
    <source>
        <strain evidence="2 3">CBS 309.79</strain>
    </source>
</reference>
<protein>
    <recommendedName>
        <fullName evidence="1">DUF7025 domain-containing protein</fullName>
    </recommendedName>
</protein>
<dbReference type="AlphaFoldDB" id="A0A5C3QPM8"/>
<keyword evidence="3" id="KW-1185">Reference proteome</keyword>
<dbReference type="EMBL" id="ML178819">
    <property type="protein sequence ID" value="TFL03935.1"/>
    <property type="molecule type" value="Genomic_DNA"/>
</dbReference>
<dbReference type="PANTHER" id="PTHR46411:SF3">
    <property type="entry name" value="AAA+ ATPASE DOMAIN-CONTAINING PROTEIN"/>
    <property type="match status" value="1"/>
</dbReference>
<feature type="domain" description="DUF7025" evidence="1">
    <location>
        <begin position="7"/>
        <end position="57"/>
    </location>
</feature>
<organism evidence="2 3">
    <name type="scientific">Pterulicium gracile</name>
    <dbReference type="NCBI Taxonomy" id="1884261"/>
    <lineage>
        <taxon>Eukaryota</taxon>
        <taxon>Fungi</taxon>
        <taxon>Dikarya</taxon>
        <taxon>Basidiomycota</taxon>
        <taxon>Agaricomycotina</taxon>
        <taxon>Agaricomycetes</taxon>
        <taxon>Agaricomycetidae</taxon>
        <taxon>Agaricales</taxon>
        <taxon>Pleurotineae</taxon>
        <taxon>Pterulaceae</taxon>
        <taxon>Pterulicium</taxon>
    </lineage>
</organism>
<gene>
    <name evidence="2" type="ORF">BDV98DRAFT_639432</name>
</gene>
<sequence>MCRSVQKNPNYQQVDVACDMIHDDGDFFGYARRIVSIPYFKGAVAVTDLAVYPLEYRDDKDVINDKAVAQGKLYMGLRDDSYREYEGVAIRDGNRGTFHVSGRVMISSKAFRLYAQDDGVSLNPDVPSHKVLGAVEELTDEQYAICDSVLLGLAFEQEDMASFCIGSASGIRVERGSLQRPGCWTPRPSDSSWR</sequence>
<dbReference type="PANTHER" id="PTHR46411">
    <property type="entry name" value="FAMILY ATPASE, PUTATIVE-RELATED"/>
    <property type="match status" value="1"/>
</dbReference>
<dbReference type="Pfam" id="PF22942">
    <property type="entry name" value="DUF7025"/>
    <property type="match status" value="1"/>
</dbReference>
<proteinExistence type="predicted"/>
<accession>A0A5C3QPM8</accession>
<name>A0A5C3QPM8_9AGAR</name>
<dbReference type="Proteomes" id="UP000305067">
    <property type="component" value="Unassembled WGS sequence"/>
</dbReference>